<dbReference type="EMBL" id="CP012673">
    <property type="protein sequence ID" value="AUX42475.1"/>
    <property type="molecule type" value="Genomic_DNA"/>
</dbReference>
<dbReference type="AlphaFoldDB" id="A0A2L0ET68"/>
<accession>A0A2L0ET68</accession>
<dbReference type="Proteomes" id="UP000238348">
    <property type="component" value="Chromosome"/>
</dbReference>
<gene>
    <name evidence="2" type="ORF">SOCE26_039080</name>
</gene>
<reference evidence="2 3" key="1">
    <citation type="submission" date="2015-09" db="EMBL/GenBank/DDBJ databases">
        <title>Sorangium comparison.</title>
        <authorList>
            <person name="Zaburannyi N."/>
            <person name="Bunk B."/>
            <person name="Overmann J."/>
            <person name="Mueller R."/>
        </authorList>
    </citation>
    <scope>NUCLEOTIDE SEQUENCE [LARGE SCALE GENOMIC DNA]</scope>
    <source>
        <strain evidence="2 3">So ce26</strain>
    </source>
</reference>
<evidence type="ECO:0000256" key="1">
    <source>
        <dbReference type="SAM" id="MobiDB-lite"/>
    </source>
</evidence>
<proteinExistence type="predicted"/>
<name>A0A2L0ET68_SORCE</name>
<evidence type="ECO:0000313" key="2">
    <source>
        <dbReference type="EMBL" id="AUX42475.1"/>
    </source>
</evidence>
<protein>
    <submittedName>
        <fullName evidence="2">Uncharacterized protein</fullName>
    </submittedName>
</protein>
<sequence>MTYGPRGERDGQPSIEQLPSEIAADALPGEGGLPPWEDVEMEPATPPEAWLARPHALFGPTDAPPQLVRTVNLLRVPEHDIPGPDHVDRIAELLFARARQGLGDVFAHPDYAGFDGPAEAFARAVAEHQTGVPYTQPVYFYGSQARVAKAVADTGYYPLVGQCQQAVTTALCFYGWDGGALGDIGSGLDAQPACARLGQGWTQVPLVLEQLPDDLWEQITVGSCLFWSAPCPMKKAGATCAGAQHVVGCGRGSGHVAMVLRKHPTERAWQLWDTTTSFNDPARHAAVAKGSRMLWESHWWPWIPSTLSGGAWAFRGIARPGSLGSLRAQLAPRGRARLLLRRRSDRKLLFRSAWFSMEQERLPVSWLFRALRGAPFHETVEPTFCINSAWDGPRDNRPLLDCSCDPRGNATMSWRPSQGLHDRPGRSDWSPDAPYSAGGGAPAKRPTDSTPAPAPPAGALSSGLLAGRPELQRIAAGDGLTR</sequence>
<feature type="region of interest" description="Disordered" evidence="1">
    <location>
        <begin position="411"/>
        <end position="482"/>
    </location>
</feature>
<feature type="compositionally biased region" description="Basic and acidic residues" evidence="1">
    <location>
        <begin position="1"/>
        <end position="11"/>
    </location>
</feature>
<evidence type="ECO:0000313" key="3">
    <source>
        <dbReference type="Proteomes" id="UP000238348"/>
    </source>
</evidence>
<feature type="region of interest" description="Disordered" evidence="1">
    <location>
        <begin position="1"/>
        <end position="46"/>
    </location>
</feature>
<dbReference type="OrthoDB" id="5490498at2"/>
<dbReference type="RefSeq" id="WP_104981286.1">
    <property type="nucleotide sequence ID" value="NZ_CP012673.1"/>
</dbReference>
<organism evidence="2 3">
    <name type="scientific">Sorangium cellulosum</name>
    <name type="common">Polyangium cellulosum</name>
    <dbReference type="NCBI Taxonomy" id="56"/>
    <lineage>
        <taxon>Bacteria</taxon>
        <taxon>Pseudomonadati</taxon>
        <taxon>Myxococcota</taxon>
        <taxon>Polyangia</taxon>
        <taxon>Polyangiales</taxon>
        <taxon>Polyangiaceae</taxon>
        <taxon>Sorangium</taxon>
    </lineage>
</organism>
<feature type="compositionally biased region" description="Low complexity" evidence="1">
    <location>
        <begin position="457"/>
        <end position="467"/>
    </location>
</feature>